<dbReference type="InterPro" id="IPR029058">
    <property type="entry name" value="AB_hydrolase_fold"/>
</dbReference>
<gene>
    <name evidence="3" type="ORF">BDK89_2221</name>
</gene>
<dbReference type="PRINTS" id="PR00412">
    <property type="entry name" value="EPOXHYDRLASE"/>
</dbReference>
<dbReference type="PANTHER" id="PTHR42977">
    <property type="entry name" value="HYDROLASE-RELATED"/>
    <property type="match status" value="1"/>
</dbReference>
<dbReference type="Proteomes" id="UP000294558">
    <property type="component" value="Unassembled WGS sequence"/>
</dbReference>
<dbReference type="InterPro" id="IPR000639">
    <property type="entry name" value="Epox_hydrolase-like"/>
</dbReference>
<name>A0A4R7I196_9ACTN</name>
<keyword evidence="1" id="KW-0378">Hydrolase</keyword>
<feature type="domain" description="AB hydrolase-1" evidence="2">
    <location>
        <begin position="48"/>
        <end position="168"/>
    </location>
</feature>
<dbReference type="InterPro" id="IPR000073">
    <property type="entry name" value="AB_hydrolase_1"/>
</dbReference>
<dbReference type="OrthoDB" id="5431692at2"/>
<dbReference type="PRINTS" id="PR00111">
    <property type="entry name" value="ABHYDROLASE"/>
</dbReference>
<organism evidence="3 4">
    <name type="scientific">Ilumatobacter fluminis</name>
    <dbReference type="NCBI Taxonomy" id="467091"/>
    <lineage>
        <taxon>Bacteria</taxon>
        <taxon>Bacillati</taxon>
        <taxon>Actinomycetota</taxon>
        <taxon>Acidimicrobiia</taxon>
        <taxon>Acidimicrobiales</taxon>
        <taxon>Ilumatobacteraceae</taxon>
        <taxon>Ilumatobacter</taxon>
    </lineage>
</organism>
<evidence type="ECO:0000259" key="2">
    <source>
        <dbReference type="Pfam" id="PF00561"/>
    </source>
</evidence>
<dbReference type="Pfam" id="PF00561">
    <property type="entry name" value="Abhydrolase_1"/>
    <property type="match status" value="1"/>
</dbReference>
<reference evidence="3 4" key="1">
    <citation type="submission" date="2019-03" db="EMBL/GenBank/DDBJ databases">
        <title>Sequencing the genomes of 1000 actinobacteria strains.</title>
        <authorList>
            <person name="Klenk H.-P."/>
        </authorList>
    </citation>
    <scope>NUCLEOTIDE SEQUENCE [LARGE SCALE GENOMIC DNA]</scope>
    <source>
        <strain evidence="3 4">DSM 18936</strain>
    </source>
</reference>
<dbReference type="AlphaFoldDB" id="A0A4R7I196"/>
<keyword evidence="4" id="KW-1185">Reference proteome</keyword>
<dbReference type="InterPro" id="IPR051340">
    <property type="entry name" value="Haloalkane_dehalogenase"/>
</dbReference>
<dbReference type="NCBIfam" id="NF002043">
    <property type="entry name" value="PRK00870.1"/>
    <property type="match status" value="1"/>
</dbReference>
<sequence>MQTLRTPDDRFADLPDYPFEPHYAEVPDGDGGTLRVHYLDEGPADAAPILLLHGEPSWSYLYRFMIPPLVAAGHRVIVPDQVGFGRSDKPTEQSDYTYARHVAWMSALVFDHLDLTDCTFFGQDWGGLIGLRLVAAQPERFARVAVGNTGLPTGDQQPSEAFLRWQQFSQTTPTFDVGFLINAASVRDLDPAEVAAYDAPFPDDSYKAGARIWPALVVTSPDDPEAGPNKEAWEVLRSFDKPFLCCFSDQDPVTAGGDKPFRTLIAGAQGQSHRTIEGGGHFFQEDCGPELAQLLNDFIAGTL</sequence>
<evidence type="ECO:0000256" key="1">
    <source>
        <dbReference type="ARBA" id="ARBA00022801"/>
    </source>
</evidence>
<dbReference type="RefSeq" id="WP_133868987.1">
    <property type="nucleotide sequence ID" value="NZ_SOAU01000001.1"/>
</dbReference>
<accession>A0A4R7I196</accession>
<dbReference type="GO" id="GO:0004301">
    <property type="term" value="F:epoxide hydrolase activity"/>
    <property type="evidence" value="ECO:0007669"/>
    <property type="project" value="TreeGrafter"/>
</dbReference>
<evidence type="ECO:0000313" key="4">
    <source>
        <dbReference type="Proteomes" id="UP000294558"/>
    </source>
</evidence>
<dbReference type="SUPFAM" id="SSF53474">
    <property type="entry name" value="alpha/beta-Hydrolases"/>
    <property type="match status" value="1"/>
</dbReference>
<proteinExistence type="predicted"/>
<dbReference type="Gene3D" id="3.40.50.1820">
    <property type="entry name" value="alpha/beta hydrolase"/>
    <property type="match status" value="1"/>
</dbReference>
<comment type="caution">
    <text evidence="3">The sequence shown here is derived from an EMBL/GenBank/DDBJ whole genome shotgun (WGS) entry which is preliminary data.</text>
</comment>
<dbReference type="EMBL" id="SOAU01000001">
    <property type="protein sequence ID" value="TDT16629.1"/>
    <property type="molecule type" value="Genomic_DNA"/>
</dbReference>
<protein>
    <submittedName>
        <fullName evidence="3">Haloalkane dehalogenase</fullName>
    </submittedName>
</protein>
<evidence type="ECO:0000313" key="3">
    <source>
        <dbReference type="EMBL" id="TDT16629.1"/>
    </source>
</evidence>
<dbReference type="PANTHER" id="PTHR42977:SF3">
    <property type="entry name" value="AB HYDROLASE-1 DOMAIN-CONTAINING PROTEIN"/>
    <property type="match status" value="1"/>
</dbReference>